<dbReference type="InterPro" id="IPR027417">
    <property type="entry name" value="P-loop_NTPase"/>
</dbReference>
<evidence type="ECO:0000313" key="4">
    <source>
        <dbReference type="EMBL" id="TCD62447.1"/>
    </source>
</evidence>
<evidence type="ECO:0000259" key="3">
    <source>
        <dbReference type="PROSITE" id="PS50837"/>
    </source>
</evidence>
<evidence type="ECO:0000256" key="2">
    <source>
        <dbReference type="SAM" id="MobiDB-lite"/>
    </source>
</evidence>
<reference evidence="4 5" key="1">
    <citation type="submission" date="2018-11" db="EMBL/GenBank/DDBJ databases">
        <title>Genome assembly of Steccherinum ochraceum LE-BIN_3174, the white-rot fungus of the Steccherinaceae family (The Residual Polyporoid clade, Polyporales, Basidiomycota).</title>
        <authorList>
            <person name="Fedorova T.V."/>
            <person name="Glazunova O.A."/>
            <person name="Landesman E.O."/>
            <person name="Moiseenko K.V."/>
            <person name="Psurtseva N.V."/>
            <person name="Savinova O.S."/>
            <person name="Shakhova N.V."/>
            <person name="Tyazhelova T.V."/>
            <person name="Vasina D.V."/>
        </authorList>
    </citation>
    <scope>NUCLEOTIDE SEQUENCE [LARGE SCALE GENOMIC DNA]</scope>
    <source>
        <strain evidence="4 5">LE-BIN_3174</strain>
    </source>
</reference>
<organism evidence="4 5">
    <name type="scientific">Steccherinum ochraceum</name>
    <dbReference type="NCBI Taxonomy" id="92696"/>
    <lineage>
        <taxon>Eukaryota</taxon>
        <taxon>Fungi</taxon>
        <taxon>Dikarya</taxon>
        <taxon>Basidiomycota</taxon>
        <taxon>Agaricomycotina</taxon>
        <taxon>Agaricomycetes</taxon>
        <taxon>Polyporales</taxon>
        <taxon>Steccherinaceae</taxon>
        <taxon>Steccherinum</taxon>
    </lineage>
</organism>
<feature type="compositionally biased region" description="Polar residues" evidence="2">
    <location>
        <begin position="85"/>
        <end position="95"/>
    </location>
</feature>
<dbReference type="STRING" id="92696.A0A4V2MVL2"/>
<dbReference type="PANTHER" id="PTHR10039">
    <property type="entry name" value="AMELOGENIN"/>
    <property type="match status" value="1"/>
</dbReference>
<dbReference type="SUPFAM" id="SSF50998">
    <property type="entry name" value="Quinoprotein alcohol dehydrogenase-like"/>
    <property type="match status" value="1"/>
</dbReference>
<dbReference type="InterPro" id="IPR056884">
    <property type="entry name" value="NPHP3-like_N"/>
</dbReference>
<dbReference type="Pfam" id="PF24883">
    <property type="entry name" value="NPHP3_N"/>
    <property type="match status" value="1"/>
</dbReference>
<proteinExistence type="predicted"/>
<evidence type="ECO:0000313" key="5">
    <source>
        <dbReference type="Proteomes" id="UP000292702"/>
    </source>
</evidence>
<keyword evidence="5" id="KW-1185">Reference proteome</keyword>
<feature type="region of interest" description="Disordered" evidence="2">
    <location>
        <begin position="1"/>
        <end position="57"/>
    </location>
</feature>
<feature type="compositionally biased region" description="Polar residues" evidence="2">
    <location>
        <begin position="105"/>
        <end position="127"/>
    </location>
</feature>
<accession>A0A4V2MVL2</accession>
<feature type="compositionally biased region" description="Low complexity" evidence="2">
    <location>
        <begin position="41"/>
        <end position="57"/>
    </location>
</feature>
<evidence type="ECO:0000256" key="1">
    <source>
        <dbReference type="ARBA" id="ARBA00022737"/>
    </source>
</evidence>
<dbReference type="Proteomes" id="UP000292702">
    <property type="component" value="Unassembled WGS sequence"/>
</dbReference>
<dbReference type="PANTHER" id="PTHR10039:SF17">
    <property type="entry name" value="FUNGAL STAND N-TERMINAL GOODBYE DOMAIN-CONTAINING PROTEIN-RELATED"/>
    <property type="match status" value="1"/>
</dbReference>
<dbReference type="Gene3D" id="3.40.50.300">
    <property type="entry name" value="P-loop containing nucleotide triphosphate hydrolases"/>
    <property type="match status" value="1"/>
</dbReference>
<dbReference type="OrthoDB" id="3269932at2759"/>
<protein>
    <recommendedName>
        <fullName evidence="3">NACHT domain-containing protein</fullName>
    </recommendedName>
</protein>
<name>A0A4V2MVL2_9APHY</name>
<dbReference type="InterPro" id="IPR011047">
    <property type="entry name" value="Quinoprotein_ADH-like_sf"/>
</dbReference>
<feature type="region of interest" description="Disordered" evidence="2">
    <location>
        <begin position="77"/>
        <end position="127"/>
    </location>
</feature>
<dbReference type="PROSITE" id="PS50837">
    <property type="entry name" value="NACHT"/>
    <property type="match status" value="1"/>
</dbReference>
<dbReference type="SUPFAM" id="SSF50969">
    <property type="entry name" value="YVTN repeat-like/Quinoprotein amine dehydrogenase"/>
    <property type="match status" value="1"/>
</dbReference>
<sequence>MSQSQKKGPKHRTWKALLPFQQNRSSSSTSQPLPTPHPLGPSDTATPSLLSPSTSPTKPFDSFLSVPIFPASPPSPPTYFDASATEPQANTSASEIPQGLKFQPNGVTTGSPSLSKPRTATVGTSGTHEAWQKASTALKDFARITGRAVDTALPVVAAGVDTFPIAKGVVAGLVAVISIVKIWQDNAQKIRRILERLEGLEESLEGEDQLVQEKWAKHGLRLVEILHSLVVMKYQRKITALISSKHDQGKILEYVEAVNQVLNDFDLHLHIRIFSSTANTEKVVMDEGSRTQLERLKHSADAAYGKGRQGKRRTSCLENTRVRILSQLDSWLLHPKDYRIFWLSGMAGTGKSTIADSLYQAAERHGAFVAAFFCSRDLDSTRDILRIIPSLAYQLAVRREAYRVALVTGLKNEDYPENFVLEEQIDKLILKPLALVSKSSPSLIFLLIDALDECQGDGVRDNVRTFVSLLLSHADDLRKAGIKFFLSSRPAHEISGHFRMDELHKQHERLVLHDADFVDVQSDLEVYVRHELQEIKKRDSSFSFSPAQLTQISKASAPLFIFAATVCAHIGGRGANSTGRVNHAKRLKQIMSQISANSAGAGTQTMRGLDGLYRMILEDAFKAVNEEAEEFDDVDSEAQGKFVLASILIFFEPLGLAAMSTLLGSSYDRQRVRDLLYHLYAVIAVPEDDVQPVRALHASLYDYLTSPKRAPPFLLDPSVDHGTLAASCLELMLDMLTHDNICGLNVGEDQDIADLPSHIQDSRIRDALPVVKYACQHWSQHLTATGTPDTRLLGALERFSSTNLLRWIEVLVVFGELKSAVHMISSARTWLNVSLDFSFAGPSTPLPPQRFDMRYSASNIASLLSDVERMVFQFHDVIVVSPIQVYMSAFPFIPRQCTLSLQYRNIIEPSLQLLDVVTGVDETWSPVLGAVSLPSDRYPLAMCMAHDSRTLACSSYNPRNQGPHNLLFWDSVAGGLMDELEDDRLEGATLGFHPDHGLLCVSHGSRPSVWSVDMNLRRLKKVVLDLRRTEEIFREDDDFEAMYRWFSNTLSFSFDGSRLAGLIPRRDYLMTWVLKKGADGEGDAVDGLAFVPEHCLKLMGLPRRLLESPDPCSEWADSDHDDFHVDELQWSPDSSIIAMRVKRKAYLCTLPRDRGHNECSLSPLESGAGSRDCHHIVWAEGRDYLACRARYAMTVYLVSTAVTGASQATAREVWTKELPKGIASIAFSPDAQFIAVGHGRCSISIHAVNNSASVSTVHVSFGDLVQLVYSPDGCRVICAFQSILIVLDADACIRTQHSDRAPHSQLEIPKGHYCNILKCSPDETTVFAGYTYGMGFAPSPHRLGVWDAAQGQQVASIAIPHDDRHSIMIETMYTHNSRELLVVMPDHAYWYDLDVCRHAHAPLDLEPRLILSPVTGMEFISNHLPSASRRFTVSPNCHFILLLQCPRKSISDSDDHYVGLRVTGAIFDANSGELVWSHDGMAVLEKRYTRVLAAWSPNGDMIACGTNDSIILWSFGKLPGLDTHSRSMRLPSVDPEGVRHLFALSFSSSGKELLGHLVHFNVDVSSSLICSWDVESGEVLHSVLLDAMFDHELPEVLTPPSGEILVCTSQGTFRAEELLAMRTSTRSYDRPYDRYRFDPGGDRWVRDYQGRKVFELPLSLRISFTWRFDSCGNLLAFAPREVEDGSLLIMRIRLDDPTLKTQASCIHD</sequence>
<dbReference type="InterPro" id="IPR015943">
    <property type="entry name" value="WD40/YVTN_repeat-like_dom_sf"/>
</dbReference>
<dbReference type="Gene3D" id="2.130.10.10">
    <property type="entry name" value="YVTN repeat-like/Quinoprotein amine dehydrogenase"/>
    <property type="match status" value="2"/>
</dbReference>
<feature type="domain" description="NACHT" evidence="3">
    <location>
        <begin position="339"/>
        <end position="490"/>
    </location>
</feature>
<comment type="caution">
    <text evidence="4">The sequence shown here is derived from an EMBL/GenBank/DDBJ whole genome shotgun (WGS) entry which is preliminary data.</text>
</comment>
<dbReference type="SUPFAM" id="SSF52540">
    <property type="entry name" value="P-loop containing nucleoside triphosphate hydrolases"/>
    <property type="match status" value="1"/>
</dbReference>
<keyword evidence="1" id="KW-0677">Repeat</keyword>
<gene>
    <name evidence="4" type="ORF">EIP91_006890</name>
</gene>
<dbReference type="EMBL" id="RWJN01000371">
    <property type="protein sequence ID" value="TCD62447.1"/>
    <property type="molecule type" value="Genomic_DNA"/>
</dbReference>
<dbReference type="InterPro" id="IPR011044">
    <property type="entry name" value="Quino_amine_DH_bsu"/>
</dbReference>
<dbReference type="InterPro" id="IPR007111">
    <property type="entry name" value="NACHT_NTPase"/>
</dbReference>